<name>A0A238KLG1_9RHOB</name>
<evidence type="ECO:0000256" key="1">
    <source>
        <dbReference type="SAM" id="SignalP"/>
    </source>
</evidence>
<evidence type="ECO:0000313" key="4">
    <source>
        <dbReference type="Proteomes" id="UP000220836"/>
    </source>
</evidence>
<sequence>MIRLIAFLLCVSGPAFAGTFPALYDVVDVAADDSLNIRTTPSTKGTVIGALEHNASFVQVEALDPSGRWAQVSAGEAGMGWVFARYLQAIPGATFPEWPELQCSGSEAPWSVGYSAKDGVLYRFGYNGESRHLPSGPMMSAAENTTTNVFMASDGKLHVSASLQKAQCWSTMVETFTGIEALVFVTGEQQQVYHGCCRMVSPDP</sequence>
<dbReference type="RefSeq" id="WP_170125873.1">
    <property type="nucleotide sequence ID" value="NZ_FXYH01000009.1"/>
</dbReference>
<dbReference type="Proteomes" id="UP000220836">
    <property type="component" value="Unassembled WGS sequence"/>
</dbReference>
<feature type="domain" description="SH3b" evidence="2">
    <location>
        <begin position="33"/>
        <end position="88"/>
    </location>
</feature>
<protein>
    <submittedName>
        <fullName evidence="3">Bacterial SH3 domain protein</fullName>
    </submittedName>
</protein>
<organism evidence="3 4">
    <name type="scientific">Pelagimonas varians</name>
    <dbReference type="NCBI Taxonomy" id="696760"/>
    <lineage>
        <taxon>Bacteria</taxon>
        <taxon>Pseudomonadati</taxon>
        <taxon>Pseudomonadota</taxon>
        <taxon>Alphaproteobacteria</taxon>
        <taxon>Rhodobacterales</taxon>
        <taxon>Roseobacteraceae</taxon>
        <taxon>Pelagimonas</taxon>
    </lineage>
</organism>
<dbReference type="InterPro" id="IPR003646">
    <property type="entry name" value="SH3-like_bac-type"/>
</dbReference>
<gene>
    <name evidence="3" type="ORF">PEV8663_02677</name>
</gene>
<dbReference type="Gene3D" id="2.30.30.40">
    <property type="entry name" value="SH3 Domains"/>
    <property type="match status" value="1"/>
</dbReference>
<proteinExistence type="predicted"/>
<keyword evidence="1" id="KW-0732">Signal</keyword>
<reference evidence="3 4" key="1">
    <citation type="submission" date="2017-05" db="EMBL/GenBank/DDBJ databases">
        <authorList>
            <person name="Song R."/>
            <person name="Chenine A.L."/>
            <person name="Ruprecht R.M."/>
        </authorList>
    </citation>
    <scope>NUCLEOTIDE SEQUENCE [LARGE SCALE GENOMIC DNA]</scope>
    <source>
        <strain evidence="3 4">CECT 8663</strain>
    </source>
</reference>
<keyword evidence="4" id="KW-1185">Reference proteome</keyword>
<evidence type="ECO:0000259" key="2">
    <source>
        <dbReference type="Pfam" id="PF08239"/>
    </source>
</evidence>
<evidence type="ECO:0000313" key="3">
    <source>
        <dbReference type="EMBL" id="SMX43457.1"/>
    </source>
</evidence>
<dbReference type="AlphaFoldDB" id="A0A238KLG1"/>
<feature type="signal peptide" evidence="1">
    <location>
        <begin position="1"/>
        <end position="17"/>
    </location>
</feature>
<dbReference type="Pfam" id="PF08239">
    <property type="entry name" value="SH3_3"/>
    <property type="match status" value="1"/>
</dbReference>
<accession>A0A238KLG1</accession>
<dbReference type="EMBL" id="FXYH01000009">
    <property type="protein sequence ID" value="SMX43457.1"/>
    <property type="molecule type" value="Genomic_DNA"/>
</dbReference>
<feature type="chain" id="PRO_5013303021" evidence="1">
    <location>
        <begin position="18"/>
        <end position="204"/>
    </location>
</feature>